<dbReference type="Proteomes" id="UP001221757">
    <property type="component" value="Unassembled WGS sequence"/>
</dbReference>
<name>A0AAD7DDT9_MYCRO</name>
<reference evidence="1" key="1">
    <citation type="submission" date="2023-03" db="EMBL/GenBank/DDBJ databases">
        <title>Massive genome expansion in bonnet fungi (Mycena s.s.) driven by repeated elements and novel gene families across ecological guilds.</title>
        <authorList>
            <consortium name="Lawrence Berkeley National Laboratory"/>
            <person name="Harder C.B."/>
            <person name="Miyauchi S."/>
            <person name="Viragh M."/>
            <person name="Kuo A."/>
            <person name="Thoen E."/>
            <person name="Andreopoulos B."/>
            <person name="Lu D."/>
            <person name="Skrede I."/>
            <person name="Drula E."/>
            <person name="Henrissat B."/>
            <person name="Morin E."/>
            <person name="Kohler A."/>
            <person name="Barry K."/>
            <person name="LaButti K."/>
            <person name="Morin E."/>
            <person name="Salamov A."/>
            <person name="Lipzen A."/>
            <person name="Mereny Z."/>
            <person name="Hegedus B."/>
            <person name="Baldrian P."/>
            <person name="Stursova M."/>
            <person name="Weitz H."/>
            <person name="Taylor A."/>
            <person name="Grigoriev I.V."/>
            <person name="Nagy L.G."/>
            <person name="Martin F."/>
            <person name="Kauserud H."/>
        </authorList>
    </citation>
    <scope>NUCLEOTIDE SEQUENCE</scope>
    <source>
        <strain evidence="1">CBHHK067</strain>
    </source>
</reference>
<keyword evidence="2" id="KW-1185">Reference proteome</keyword>
<evidence type="ECO:0000313" key="1">
    <source>
        <dbReference type="EMBL" id="KAJ7687964.1"/>
    </source>
</evidence>
<accession>A0AAD7DDT9</accession>
<comment type="caution">
    <text evidence="1">The sequence shown here is derived from an EMBL/GenBank/DDBJ whole genome shotgun (WGS) entry which is preliminary data.</text>
</comment>
<dbReference type="AlphaFoldDB" id="A0AAD7DDT9"/>
<proteinExistence type="predicted"/>
<sequence>MRILEAKIEFMLSLTIAKHSEEYPVFVEADVYALERLNPTASYTMDIARLLPLQTEVIVRRYQSKHDFSKDIKELSTLRHPNLPFLGASTFMAAHPFIVLESKDYLPANKAVILSLQSDSRQIAQKKVIEIICDLLEGMNHLQTNNRALSGLETQMSEIQYNGRKVILNVELPPRVPPRKPLSFTLPPPAAPGERLNPASFLKNLFAASNLFLGDLDLTTTENDVLQNIMTFPDLESVWGVTAPAMPSMVPDMPSALRPIWQYFLGSSATQRLPDLRTIRSQFRGSSGQPFDARGSLLATGSVGYLDFSPTEADDAVELGSVAYFQSGRLVVICNVVEELREQGIIGLEPFISTWHDSDPYKYGEDYFVKVKSSTVTESPFKEITGDHLRYEFLVDEENEVGIAQFTKISLHDREDLETRCRVQQYFHSHVQSLAAQQFPNATMRPCDFILVTSVTTMRTTRLEHNDHYSLIERASENLEPICLPCIFSNAFRQLRPAEPETAPEPNNLLAYFSEGHEPYPRRRGGFLFFHVFPDLPPTNDAWGLWNFSIPNANGEQYEMHQQNIRQKISYAYDPQWSFDCALAECD</sequence>
<dbReference type="EMBL" id="JARKIE010000083">
    <property type="protein sequence ID" value="KAJ7687964.1"/>
    <property type="molecule type" value="Genomic_DNA"/>
</dbReference>
<organism evidence="1 2">
    <name type="scientific">Mycena rosella</name>
    <name type="common">Pink bonnet</name>
    <name type="synonym">Agaricus rosellus</name>
    <dbReference type="NCBI Taxonomy" id="1033263"/>
    <lineage>
        <taxon>Eukaryota</taxon>
        <taxon>Fungi</taxon>
        <taxon>Dikarya</taxon>
        <taxon>Basidiomycota</taxon>
        <taxon>Agaricomycotina</taxon>
        <taxon>Agaricomycetes</taxon>
        <taxon>Agaricomycetidae</taxon>
        <taxon>Agaricales</taxon>
        <taxon>Marasmiineae</taxon>
        <taxon>Mycenaceae</taxon>
        <taxon>Mycena</taxon>
    </lineage>
</organism>
<protein>
    <submittedName>
        <fullName evidence="1">Uncharacterized protein</fullName>
    </submittedName>
</protein>
<gene>
    <name evidence="1" type="ORF">B0H17DRAFT_1069357</name>
</gene>
<evidence type="ECO:0000313" key="2">
    <source>
        <dbReference type="Proteomes" id="UP001221757"/>
    </source>
</evidence>